<evidence type="ECO:0000256" key="10">
    <source>
        <dbReference type="SAM" id="MobiDB-lite"/>
    </source>
</evidence>
<dbReference type="GO" id="GO:0004665">
    <property type="term" value="F:prephenate dehydrogenase (NADP+) activity"/>
    <property type="evidence" value="ECO:0007669"/>
    <property type="project" value="UniProtKB-EC"/>
</dbReference>
<feature type="domain" description="Prephenate/arogenate dehydrogenase" evidence="11">
    <location>
        <begin position="564"/>
        <end position="844"/>
    </location>
</feature>
<dbReference type="InterPro" id="IPR003099">
    <property type="entry name" value="Prephen_DH"/>
</dbReference>
<dbReference type="RefSeq" id="XP_049262962.1">
    <property type="nucleotide sequence ID" value="XM_049407601.1"/>
</dbReference>
<feature type="compositionally biased region" description="Low complexity" evidence="10">
    <location>
        <begin position="367"/>
        <end position="382"/>
    </location>
</feature>
<comment type="catalytic activity">
    <reaction evidence="7">
        <text>prephenate + NADP(+) = 3-(4-hydroxyphenyl)pyruvate + CO2 + NADPH</text>
        <dbReference type="Rhea" id="RHEA:21640"/>
        <dbReference type="ChEBI" id="CHEBI:16526"/>
        <dbReference type="ChEBI" id="CHEBI:29934"/>
        <dbReference type="ChEBI" id="CHEBI:36242"/>
        <dbReference type="ChEBI" id="CHEBI:57783"/>
        <dbReference type="ChEBI" id="CHEBI:58349"/>
        <dbReference type="EC" id="1.3.1.13"/>
    </reaction>
</comment>
<evidence type="ECO:0000256" key="3">
    <source>
        <dbReference type="ARBA" id="ARBA00022605"/>
    </source>
</evidence>
<comment type="caution">
    <text evidence="12">The sequence shown here is derived from an EMBL/GenBank/DDBJ whole genome shotgun (WGS) entry which is preliminary data.</text>
</comment>
<evidence type="ECO:0000256" key="5">
    <source>
        <dbReference type="ARBA" id="ARBA00023002"/>
    </source>
</evidence>
<gene>
    <name evidence="12" type="ORF">J8A68_003717</name>
</gene>
<dbReference type="GO" id="GO:0008977">
    <property type="term" value="F:prephenate dehydrogenase (NAD+) activity"/>
    <property type="evidence" value="ECO:0007669"/>
    <property type="project" value="InterPro"/>
</dbReference>
<dbReference type="EMBL" id="JAGSYN010000163">
    <property type="protein sequence ID" value="KAG7662729.1"/>
    <property type="molecule type" value="Genomic_DNA"/>
</dbReference>
<evidence type="ECO:0000256" key="1">
    <source>
        <dbReference type="ARBA" id="ARBA00007964"/>
    </source>
</evidence>
<evidence type="ECO:0000256" key="4">
    <source>
        <dbReference type="ARBA" id="ARBA00022857"/>
    </source>
</evidence>
<keyword evidence="2" id="KW-0827">Tyrosine biosynthesis</keyword>
<evidence type="ECO:0000256" key="7">
    <source>
        <dbReference type="ARBA" id="ARBA00051295"/>
    </source>
</evidence>
<dbReference type="FunFam" id="1.10.3660.10:FF:000004">
    <property type="entry name" value="Prephenate dehydrogenase [NADP(+)]"/>
    <property type="match status" value="1"/>
</dbReference>
<evidence type="ECO:0000259" key="11">
    <source>
        <dbReference type="PROSITE" id="PS51176"/>
    </source>
</evidence>
<comment type="pathway">
    <text evidence="8">Amino-acid biosynthesis; L-tyrosine biosynthesis; (4-hydroxyphenyl)pyruvate from prephenate (NADP(+) route): step 1/1.</text>
</comment>
<keyword evidence="6" id="KW-0057">Aromatic amino acid biosynthesis</keyword>
<dbReference type="GeneID" id="73470517"/>
<sequence length="993" mass="109506">MPVDGLVVLRGNTFEVDEKFEISGVLSIVDFSGNQFTLENILVFEEGTFFFSTTLPPQSDTCSMKFGLIGNLGKVQIDADTIGSAISDFEVSTIYNYGPMIFSNFQSSEHVPVITKLQNHASFVWESGPLRILEFENFESFCLGSGAAVDIEYSKGLKCLQLSMGSTLAIQGDLREVSLSPLGGSTLLVKARSSHTLVVSYFGGDNIVIFQGWNASSIDYTYDKLYLKINVDSDLYELEIGFNYDPGLFKVVTRDDDIIISYPVIPTSAFHHICQCVSPETNVPGTLPTISIQTTGYSTRTLTITTSDYRWTTIESTMSETDSTISEPESITSESDSTAPNPESTSAEENESTSSQPESIASETYITSLHESTTSELEPSTSGAPPTSADPVSPSETQQTSPTTTQSSIQSDPSEPTNSNTAPETRASASSERSYFTDPLSTSLSSLLTSKTTTSGGSDDTTTKDPDPVKSDSPSGDIKTMIVTLSSEISVPPSATVLPIEGSGSKVVGTGLLSSDLQTSSKILQNWIYESKDQYRRSQPSLPTDSHNMTPLTEEQITSLKQSKTIGIIGLGDMGYLYASRFSSAGWTVVGCDREETYLQTQQKFQNEKFQVLKNGHLVSRISDYIIYSIEAANIDKIVSIYGPSTKFGSIVGGQTSCKAPEIAAFEKYLPEDTQIIPVHSLHGPKVDPTGQPLVLIKHRATDEAFQFVESLMSCLNSKHVYLSAKEHDRITADTQAVTHAAFLSMGVAWKSMHQYPWETPKWIGGIENAKINISLRIYSNKWHVYAGLAITNPSAHDQVLQYSKSTTELFTLMIQGKKQELSERLMKAKEFVFKEVQHNHHDLLLDDNILQKFSLSKVPPEGKQPNSHLSLLAIVDSWYNLGIVPYDHIICSTPLFRIFLGVTEYIFCTPGLLEDAINVAIEDPSFRQDDLHFTIAAQTWSSIISFGNFELYKREFIETQNFFQPMFQEANLIGNEMIKTILERVKERESSV</sequence>
<keyword evidence="5" id="KW-0560">Oxidoreductase</keyword>
<dbReference type="PANTHER" id="PTHR21363">
    <property type="entry name" value="PREPHENATE DEHYDROGENASE"/>
    <property type="match status" value="1"/>
</dbReference>
<accession>A0A8J5Q825</accession>
<feature type="compositionally biased region" description="Polar residues" evidence="10">
    <location>
        <begin position="356"/>
        <end position="366"/>
    </location>
</feature>
<name>A0A8J5Q825_9ASCO</name>
<evidence type="ECO:0000256" key="2">
    <source>
        <dbReference type="ARBA" id="ARBA00022498"/>
    </source>
</evidence>
<dbReference type="OrthoDB" id="5399569at2759"/>
<dbReference type="PROSITE" id="PS51176">
    <property type="entry name" value="PDH_ADH"/>
    <property type="match status" value="1"/>
</dbReference>
<dbReference type="InterPro" id="IPR006115">
    <property type="entry name" value="6PGDH_NADP-bd"/>
</dbReference>
<dbReference type="PANTHER" id="PTHR21363:SF0">
    <property type="entry name" value="PREPHENATE DEHYDROGENASE [NADP(+)]"/>
    <property type="match status" value="1"/>
</dbReference>
<comment type="similarity">
    <text evidence="1">Belongs to the prephenate/arogenate dehydrogenase family.</text>
</comment>
<dbReference type="FunFam" id="1.10.3660.10:FF:000002">
    <property type="entry name" value="Prephenate dehydrogenase [NADP(+)]"/>
    <property type="match status" value="1"/>
</dbReference>
<evidence type="ECO:0000256" key="6">
    <source>
        <dbReference type="ARBA" id="ARBA00023141"/>
    </source>
</evidence>
<feature type="compositionally biased region" description="Polar residues" evidence="10">
    <location>
        <begin position="415"/>
        <end position="434"/>
    </location>
</feature>
<dbReference type="Proteomes" id="UP000694255">
    <property type="component" value="Unassembled WGS sequence"/>
</dbReference>
<dbReference type="EC" id="1.3.1.13" evidence="9"/>
<feature type="compositionally biased region" description="Low complexity" evidence="10">
    <location>
        <begin position="437"/>
        <end position="460"/>
    </location>
</feature>
<feature type="region of interest" description="Disordered" evidence="10">
    <location>
        <begin position="317"/>
        <end position="477"/>
    </location>
</feature>
<feature type="compositionally biased region" description="Basic and acidic residues" evidence="10">
    <location>
        <begin position="461"/>
        <end position="470"/>
    </location>
</feature>
<dbReference type="GO" id="GO:0006571">
    <property type="term" value="P:tyrosine biosynthetic process"/>
    <property type="evidence" value="ECO:0007669"/>
    <property type="project" value="UniProtKB-KW"/>
</dbReference>
<dbReference type="GO" id="GO:0070403">
    <property type="term" value="F:NAD+ binding"/>
    <property type="evidence" value="ECO:0007669"/>
    <property type="project" value="TreeGrafter"/>
</dbReference>
<evidence type="ECO:0000256" key="9">
    <source>
        <dbReference type="ARBA" id="ARBA00066343"/>
    </source>
</evidence>
<dbReference type="GO" id="GO:0050661">
    <property type="term" value="F:NADP binding"/>
    <property type="evidence" value="ECO:0007669"/>
    <property type="project" value="InterPro"/>
</dbReference>
<dbReference type="FunFam" id="3.40.50.720:FF:000339">
    <property type="entry name" value="Prephenate dehydrogenase [NADP(+)]"/>
    <property type="match status" value="1"/>
</dbReference>
<dbReference type="InterPro" id="IPR050812">
    <property type="entry name" value="Preph/Arog_dehydrog"/>
</dbReference>
<keyword evidence="4" id="KW-0521">NADP</keyword>
<feature type="compositionally biased region" description="Low complexity" evidence="10">
    <location>
        <begin position="391"/>
        <end position="414"/>
    </location>
</feature>
<dbReference type="Pfam" id="PF03446">
    <property type="entry name" value="NAD_binding_2"/>
    <property type="match status" value="1"/>
</dbReference>
<feature type="compositionally biased region" description="Low complexity" evidence="10">
    <location>
        <begin position="319"/>
        <end position="345"/>
    </location>
</feature>
<dbReference type="AlphaFoldDB" id="A0A8J5Q825"/>
<evidence type="ECO:0000256" key="8">
    <source>
        <dbReference type="ARBA" id="ARBA00060605"/>
    </source>
</evidence>
<evidence type="ECO:0000313" key="13">
    <source>
        <dbReference type="Proteomes" id="UP000694255"/>
    </source>
</evidence>
<proteinExistence type="inferred from homology"/>
<organism evidence="12 13">
    <name type="scientific">[Candida] subhashii</name>
    <dbReference type="NCBI Taxonomy" id="561895"/>
    <lineage>
        <taxon>Eukaryota</taxon>
        <taxon>Fungi</taxon>
        <taxon>Dikarya</taxon>
        <taxon>Ascomycota</taxon>
        <taxon>Saccharomycotina</taxon>
        <taxon>Pichiomycetes</taxon>
        <taxon>Debaryomycetaceae</taxon>
        <taxon>Spathaspora</taxon>
    </lineage>
</organism>
<keyword evidence="3" id="KW-0028">Amino-acid biosynthesis</keyword>
<protein>
    <recommendedName>
        <fullName evidence="9">prephenate dehydrogenase (NADP(+))</fullName>
        <ecNumber evidence="9">1.3.1.13</ecNumber>
    </recommendedName>
</protein>
<keyword evidence="13" id="KW-1185">Reference proteome</keyword>
<evidence type="ECO:0000313" key="12">
    <source>
        <dbReference type="EMBL" id="KAG7662729.1"/>
    </source>
</evidence>
<reference evidence="12 13" key="1">
    <citation type="journal article" date="2021" name="DNA Res.">
        <title>Genome analysis of Candida subhashii reveals its hybrid nature and dual mitochondrial genome conformations.</title>
        <authorList>
            <person name="Mixao V."/>
            <person name="Hegedusova E."/>
            <person name="Saus E."/>
            <person name="Pryszcz L.P."/>
            <person name="Cillingova A."/>
            <person name="Nosek J."/>
            <person name="Gabaldon T."/>
        </authorList>
    </citation>
    <scope>NUCLEOTIDE SEQUENCE [LARGE SCALE GENOMIC DNA]</scope>
    <source>
        <strain evidence="12 13">CBS 10753</strain>
    </source>
</reference>